<sequence>MGGVAIERPPPTDWKAIMAEIAQTVLDNIRYQPTVLPEVLAGRSAFVDPFVELVQEHDIKKVIFFGSGTSYNVSQIAAYYFKHIVGMAAEAQYPTVFKHYEKPDWTGLVPNKQILMVGISQSGTSVSTCEVMQYGRELGCRTLAITGDLESEITHHVDRSVHLLVGEELTPPETKGYTVSVLSVYLWALGVARARGAMTADEHAAAIAEAEDFVNDFQSIIDESEAWYERNKASIAHSDRLYVIGYGVDYGSMLEGMLKVGEMFRVPTIGYELEEYSHGPTMALRDNQTLFMIGSDEAEFERMLVFREAYLRYTPRVHVITCKDLADADDRDLVFTHKVNKYLAPLAYTVPFQFVAAKGARDIFIDTNVNPFKEPLAHYASDDE</sequence>
<dbReference type="AlphaFoldDB" id="B6GED2"/>
<protein>
    <submittedName>
        <fullName evidence="3">SIS domain protein</fullName>
    </submittedName>
</protein>
<dbReference type="Pfam" id="PF01380">
    <property type="entry name" value="SIS"/>
    <property type="match status" value="2"/>
</dbReference>
<dbReference type="STRING" id="445975.COLSTE_02469"/>
<proteinExistence type="predicted"/>
<feature type="domain" description="SIS" evidence="2">
    <location>
        <begin position="50"/>
        <end position="197"/>
    </location>
</feature>
<evidence type="ECO:0000256" key="1">
    <source>
        <dbReference type="ARBA" id="ARBA00022737"/>
    </source>
</evidence>
<dbReference type="PANTHER" id="PTHR10937">
    <property type="entry name" value="GLUCOSAMINE--FRUCTOSE-6-PHOSPHATE AMINOTRANSFERASE, ISOMERIZING"/>
    <property type="match status" value="1"/>
</dbReference>
<evidence type="ECO:0000313" key="4">
    <source>
        <dbReference type="Proteomes" id="UP000003560"/>
    </source>
</evidence>
<gene>
    <name evidence="3" type="ORF">COLSTE_02469</name>
</gene>
<evidence type="ECO:0000259" key="2">
    <source>
        <dbReference type="PROSITE" id="PS51464"/>
    </source>
</evidence>
<evidence type="ECO:0000313" key="3">
    <source>
        <dbReference type="EMBL" id="EEA89352.1"/>
    </source>
</evidence>
<dbReference type="eggNOG" id="COG0449">
    <property type="taxonomic scope" value="Bacteria"/>
</dbReference>
<accession>B6GED2</accession>
<organism evidence="3 4">
    <name type="scientific">Collinsella stercoris DSM 13279</name>
    <dbReference type="NCBI Taxonomy" id="445975"/>
    <lineage>
        <taxon>Bacteria</taxon>
        <taxon>Bacillati</taxon>
        <taxon>Actinomycetota</taxon>
        <taxon>Coriobacteriia</taxon>
        <taxon>Coriobacteriales</taxon>
        <taxon>Coriobacteriaceae</taxon>
        <taxon>Collinsella</taxon>
    </lineage>
</organism>
<name>B6GED2_9ACTN</name>
<dbReference type="PANTHER" id="PTHR10937:SF17">
    <property type="entry name" value="GLUCOSAMINE-FRUCTOSE-6-PHOSPHATE AMINOTRANSFERASE"/>
    <property type="match status" value="1"/>
</dbReference>
<dbReference type="GO" id="GO:0006047">
    <property type="term" value="P:UDP-N-acetylglucosamine metabolic process"/>
    <property type="evidence" value="ECO:0007669"/>
    <property type="project" value="TreeGrafter"/>
</dbReference>
<comment type="caution">
    <text evidence="3">The sequence shown here is derived from an EMBL/GenBank/DDBJ whole genome shotgun (WGS) entry which is preliminary data.</text>
</comment>
<dbReference type="InterPro" id="IPR001347">
    <property type="entry name" value="SIS_dom"/>
</dbReference>
<dbReference type="GO" id="GO:0006487">
    <property type="term" value="P:protein N-linked glycosylation"/>
    <property type="evidence" value="ECO:0007669"/>
    <property type="project" value="TreeGrafter"/>
</dbReference>
<reference evidence="3 4" key="1">
    <citation type="submission" date="2008-10" db="EMBL/GenBank/DDBJ databases">
        <title>Draft genome sequence of Collinsella stercoris (DSM 13279).</title>
        <authorList>
            <person name="Sudarsanam P."/>
            <person name="Ley R."/>
            <person name="Guruge J."/>
            <person name="Turnbaugh P.J."/>
            <person name="Mahowald M."/>
            <person name="Liep D."/>
            <person name="Gordon J."/>
        </authorList>
    </citation>
    <scope>NUCLEOTIDE SEQUENCE [LARGE SCALE GENOMIC DNA]</scope>
    <source>
        <strain evidence="3 4">DSM 13279</strain>
    </source>
</reference>
<dbReference type="GO" id="GO:0004360">
    <property type="term" value="F:glutamine-fructose-6-phosphate transaminase (isomerizing) activity"/>
    <property type="evidence" value="ECO:0007669"/>
    <property type="project" value="TreeGrafter"/>
</dbReference>
<dbReference type="InterPro" id="IPR035466">
    <property type="entry name" value="GlmS/AgaS_SIS"/>
</dbReference>
<dbReference type="GO" id="GO:0097367">
    <property type="term" value="F:carbohydrate derivative binding"/>
    <property type="evidence" value="ECO:0007669"/>
    <property type="project" value="InterPro"/>
</dbReference>
<dbReference type="CDD" id="cd05008">
    <property type="entry name" value="SIS_GlmS_GlmD_1"/>
    <property type="match status" value="1"/>
</dbReference>
<keyword evidence="4" id="KW-1185">Reference proteome</keyword>
<dbReference type="EMBL" id="ABXJ01000148">
    <property type="protein sequence ID" value="EEA89352.1"/>
    <property type="molecule type" value="Genomic_DNA"/>
</dbReference>
<dbReference type="SUPFAM" id="SSF53697">
    <property type="entry name" value="SIS domain"/>
    <property type="match status" value="1"/>
</dbReference>
<dbReference type="Gene3D" id="3.40.50.10490">
    <property type="entry name" value="Glucose-6-phosphate isomerase like protein, domain 1"/>
    <property type="match status" value="2"/>
</dbReference>
<dbReference type="PROSITE" id="PS51464">
    <property type="entry name" value="SIS"/>
    <property type="match status" value="1"/>
</dbReference>
<dbReference type="HOGENOM" id="CLU_012520_1_0_11"/>
<reference evidence="3 4" key="2">
    <citation type="submission" date="2008-10" db="EMBL/GenBank/DDBJ databases">
        <authorList>
            <person name="Fulton L."/>
            <person name="Clifton S."/>
            <person name="Fulton B."/>
            <person name="Xu J."/>
            <person name="Minx P."/>
            <person name="Pepin K.H."/>
            <person name="Johnson M."/>
            <person name="Thiruvilangam P."/>
            <person name="Bhonagiri V."/>
            <person name="Nash W.E."/>
            <person name="Mardis E.R."/>
            <person name="Wilson R.K."/>
        </authorList>
    </citation>
    <scope>NUCLEOTIDE SEQUENCE [LARGE SCALE GENOMIC DNA]</scope>
    <source>
        <strain evidence="3 4">DSM 13279</strain>
    </source>
</reference>
<dbReference type="GO" id="GO:0006002">
    <property type="term" value="P:fructose 6-phosphate metabolic process"/>
    <property type="evidence" value="ECO:0007669"/>
    <property type="project" value="TreeGrafter"/>
</dbReference>
<dbReference type="Proteomes" id="UP000003560">
    <property type="component" value="Unassembled WGS sequence"/>
</dbReference>
<keyword evidence="1" id="KW-0677">Repeat</keyword>
<dbReference type="InterPro" id="IPR046348">
    <property type="entry name" value="SIS_dom_sf"/>
</dbReference>